<dbReference type="EMBL" id="JABSTQ010009175">
    <property type="protein sequence ID" value="KAG0432138.1"/>
    <property type="molecule type" value="Genomic_DNA"/>
</dbReference>
<dbReference type="Proteomes" id="UP000805193">
    <property type="component" value="Unassembled WGS sequence"/>
</dbReference>
<gene>
    <name evidence="1" type="ORF">HPB47_021131</name>
</gene>
<protein>
    <submittedName>
        <fullName evidence="1">Uncharacterized protein</fullName>
    </submittedName>
</protein>
<keyword evidence="2" id="KW-1185">Reference proteome</keyword>
<organism evidence="1 2">
    <name type="scientific">Ixodes persulcatus</name>
    <name type="common">Taiga tick</name>
    <dbReference type="NCBI Taxonomy" id="34615"/>
    <lineage>
        <taxon>Eukaryota</taxon>
        <taxon>Metazoa</taxon>
        <taxon>Ecdysozoa</taxon>
        <taxon>Arthropoda</taxon>
        <taxon>Chelicerata</taxon>
        <taxon>Arachnida</taxon>
        <taxon>Acari</taxon>
        <taxon>Parasitiformes</taxon>
        <taxon>Ixodida</taxon>
        <taxon>Ixodoidea</taxon>
        <taxon>Ixodidae</taxon>
        <taxon>Ixodinae</taxon>
        <taxon>Ixodes</taxon>
    </lineage>
</organism>
<name>A0AC60QDG0_IXOPE</name>
<evidence type="ECO:0000313" key="1">
    <source>
        <dbReference type="EMBL" id="KAG0432138.1"/>
    </source>
</evidence>
<proteinExistence type="predicted"/>
<sequence>MSDHLENGTVATISREAIIPVVFNGKQHFPGKLVLSKTSQINETVDRKMPLVSLEDDPMQREWDEFLEDFPQCSQYLEPGFLDQKFPALRKSVERQQPESDGGAEKVVVYDVDVKEFQPEDISVRVKDGNVLIIGKSEKILNGGGKYSKEEILGGIRVPEDVEDDDVLLETTPDLRLRVSTPDSRPGSAMSSAFSSAQSSAPSSADTSLAESASSLEVGCSALSTASAASLESPQAGSAGSAATRSLLPAAGTLSRHGEDFVGWRSL</sequence>
<reference evidence="1 2" key="1">
    <citation type="journal article" date="2020" name="Cell">
        <title>Large-Scale Comparative Analyses of Tick Genomes Elucidate Their Genetic Diversity and Vector Capacities.</title>
        <authorList>
            <consortium name="Tick Genome and Microbiome Consortium (TIGMIC)"/>
            <person name="Jia N."/>
            <person name="Wang J."/>
            <person name="Shi W."/>
            <person name="Du L."/>
            <person name="Sun Y."/>
            <person name="Zhan W."/>
            <person name="Jiang J.F."/>
            <person name="Wang Q."/>
            <person name="Zhang B."/>
            <person name="Ji P."/>
            <person name="Bell-Sakyi L."/>
            <person name="Cui X.M."/>
            <person name="Yuan T.T."/>
            <person name="Jiang B.G."/>
            <person name="Yang W.F."/>
            <person name="Lam T.T."/>
            <person name="Chang Q.C."/>
            <person name="Ding S.J."/>
            <person name="Wang X.J."/>
            <person name="Zhu J.G."/>
            <person name="Ruan X.D."/>
            <person name="Zhao L."/>
            <person name="Wei J.T."/>
            <person name="Ye R.Z."/>
            <person name="Que T.C."/>
            <person name="Du C.H."/>
            <person name="Zhou Y.H."/>
            <person name="Cheng J.X."/>
            <person name="Dai P.F."/>
            <person name="Guo W.B."/>
            <person name="Han X.H."/>
            <person name="Huang E.J."/>
            <person name="Li L.F."/>
            <person name="Wei W."/>
            <person name="Gao Y.C."/>
            <person name="Liu J.Z."/>
            <person name="Shao H.Z."/>
            <person name="Wang X."/>
            <person name="Wang C.C."/>
            <person name="Yang T.C."/>
            <person name="Huo Q.B."/>
            <person name="Li W."/>
            <person name="Chen H.Y."/>
            <person name="Chen S.E."/>
            <person name="Zhou L.G."/>
            <person name="Ni X.B."/>
            <person name="Tian J.H."/>
            <person name="Sheng Y."/>
            <person name="Liu T."/>
            <person name="Pan Y.S."/>
            <person name="Xia L.Y."/>
            <person name="Li J."/>
            <person name="Zhao F."/>
            <person name="Cao W.C."/>
        </authorList>
    </citation>
    <scope>NUCLEOTIDE SEQUENCE [LARGE SCALE GENOMIC DNA]</scope>
    <source>
        <strain evidence="1">Iper-2018</strain>
    </source>
</reference>
<accession>A0AC60QDG0</accession>
<comment type="caution">
    <text evidence="1">The sequence shown here is derived from an EMBL/GenBank/DDBJ whole genome shotgun (WGS) entry which is preliminary data.</text>
</comment>
<evidence type="ECO:0000313" key="2">
    <source>
        <dbReference type="Proteomes" id="UP000805193"/>
    </source>
</evidence>